<protein>
    <submittedName>
        <fullName evidence="2">Uncharacterized protein</fullName>
    </submittedName>
</protein>
<name>A0AAV2PYY9_MEGNR</name>
<evidence type="ECO:0000256" key="1">
    <source>
        <dbReference type="SAM" id="MobiDB-lite"/>
    </source>
</evidence>
<reference evidence="2 3" key="1">
    <citation type="submission" date="2024-05" db="EMBL/GenBank/DDBJ databases">
        <authorList>
            <person name="Wallberg A."/>
        </authorList>
    </citation>
    <scope>NUCLEOTIDE SEQUENCE [LARGE SCALE GENOMIC DNA]</scope>
</reference>
<dbReference type="Gene3D" id="1.25.10.10">
    <property type="entry name" value="Leucine-rich Repeat Variant"/>
    <property type="match status" value="1"/>
</dbReference>
<gene>
    <name evidence="2" type="ORF">MNOR_LOCUS5933</name>
</gene>
<comment type="caution">
    <text evidence="2">The sequence shown here is derived from an EMBL/GenBank/DDBJ whole genome shotgun (WGS) entry which is preliminary data.</text>
</comment>
<keyword evidence="3" id="KW-1185">Reference proteome</keyword>
<accession>A0AAV2PYY9</accession>
<dbReference type="InterPro" id="IPR011989">
    <property type="entry name" value="ARM-like"/>
</dbReference>
<dbReference type="Proteomes" id="UP001497623">
    <property type="component" value="Unassembled WGS sequence"/>
</dbReference>
<feature type="non-terminal residue" evidence="2">
    <location>
        <position position="298"/>
    </location>
</feature>
<evidence type="ECO:0000313" key="3">
    <source>
        <dbReference type="Proteomes" id="UP001497623"/>
    </source>
</evidence>
<dbReference type="PANTHER" id="PTHR36498">
    <property type="entry name" value="TATA-BINDING PROTEIN-ASSOCIATED FACTOR 172"/>
    <property type="match status" value="1"/>
</dbReference>
<proteinExistence type="predicted"/>
<dbReference type="GO" id="GO:0016887">
    <property type="term" value="F:ATP hydrolysis activity"/>
    <property type="evidence" value="ECO:0007669"/>
    <property type="project" value="InterPro"/>
</dbReference>
<sequence length="298" mass="33246">MEPKARMAFQRQLVNQRLGLDVAEAIGINTEGIVSNRDLQDCTFERNHNGSRKDTVVNIVKSEMNSAGFLSSRELNKARRHAKILAKQISRDASENSMEEGPEKKRQKLNSSVVDSVDSDDEGRMVVDEGPPCPGEEGSEWPLDNFCSKLCTELFSPAWETRHGAATALREIICVHGAGAGKSNTQTMQEMSWCHQAWLEDMAVRMICVLSLDRFGDFVSDQVVAPVRETCAQALGNILHLLSVSGVLGVVRLLETMLSWREWEARHGGLLGLKYLLAIRTDIRDDLLKHAYPHIYKG</sequence>
<evidence type="ECO:0000313" key="2">
    <source>
        <dbReference type="EMBL" id="CAL4066686.1"/>
    </source>
</evidence>
<dbReference type="PANTHER" id="PTHR36498:SF1">
    <property type="entry name" value="TATA-BINDING PROTEIN-ASSOCIATED FACTOR 172"/>
    <property type="match status" value="1"/>
</dbReference>
<dbReference type="GO" id="GO:0003677">
    <property type="term" value="F:DNA binding"/>
    <property type="evidence" value="ECO:0007669"/>
    <property type="project" value="InterPro"/>
</dbReference>
<dbReference type="InterPro" id="IPR016024">
    <property type="entry name" value="ARM-type_fold"/>
</dbReference>
<dbReference type="GO" id="GO:0017025">
    <property type="term" value="F:TBP-class protein binding"/>
    <property type="evidence" value="ECO:0007669"/>
    <property type="project" value="InterPro"/>
</dbReference>
<dbReference type="EMBL" id="CAXKWB010002356">
    <property type="protein sequence ID" value="CAL4066686.1"/>
    <property type="molecule type" value="Genomic_DNA"/>
</dbReference>
<dbReference type="InterPro" id="IPR044972">
    <property type="entry name" value="Mot1"/>
</dbReference>
<feature type="region of interest" description="Disordered" evidence="1">
    <location>
        <begin position="87"/>
        <end position="126"/>
    </location>
</feature>
<organism evidence="2 3">
    <name type="scientific">Meganyctiphanes norvegica</name>
    <name type="common">Northern krill</name>
    <name type="synonym">Thysanopoda norvegica</name>
    <dbReference type="NCBI Taxonomy" id="48144"/>
    <lineage>
        <taxon>Eukaryota</taxon>
        <taxon>Metazoa</taxon>
        <taxon>Ecdysozoa</taxon>
        <taxon>Arthropoda</taxon>
        <taxon>Crustacea</taxon>
        <taxon>Multicrustacea</taxon>
        <taxon>Malacostraca</taxon>
        <taxon>Eumalacostraca</taxon>
        <taxon>Eucarida</taxon>
        <taxon>Euphausiacea</taxon>
        <taxon>Euphausiidae</taxon>
        <taxon>Meganyctiphanes</taxon>
    </lineage>
</organism>
<dbReference type="AlphaFoldDB" id="A0AAV2PYY9"/>
<dbReference type="SUPFAM" id="SSF48371">
    <property type="entry name" value="ARM repeat"/>
    <property type="match status" value="1"/>
</dbReference>